<dbReference type="EMBL" id="PFWT01000019">
    <property type="protein sequence ID" value="PJA46008.1"/>
    <property type="molecule type" value="Genomic_DNA"/>
</dbReference>
<keyword evidence="1" id="KW-0175">Coiled coil</keyword>
<reference evidence="3" key="1">
    <citation type="submission" date="2017-09" db="EMBL/GenBank/DDBJ databases">
        <title>Depth-based differentiation of microbial function through sediment-hosted aquifers and enrichment of novel symbionts in the deep terrestrial subsurface.</title>
        <authorList>
            <person name="Probst A.J."/>
            <person name="Ladd B."/>
            <person name="Jarett J.K."/>
            <person name="Geller-Mcgrath D.E."/>
            <person name="Sieber C.M.K."/>
            <person name="Emerson J.B."/>
            <person name="Anantharaman K."/>
            <person name="Thomas B.C."/>
            <person name="Malmstrom R."/>
            <person name="Stieglmeier M."/>
            <person name="Klingl A."/>
            <person name="Woyke T."/>
            <person name="Ryan C.M."/>
            <person name="Banfield J.F."/>
        </authorList>
    </citation>
    <scope>NUCLEOTIDE SEQUENCE [LARGE SCALE GENOMIC DNA]</scope>
</reference>
<organism evidence="2 3">
    <name type="scientific">Candidatus Uhrbacteria bacterium CG_4_9_14_3_um_filter_41_35</name>
    <dbReference type="NCBI Taxonomy" id="1975034"/>
    <lineage>
        <taxon>Bacteria</taxon>
        <taxon>Candidatus Uhriibacteriota</taxon>
    </lineage>
</organism>
<accession>A0A2M7XDN8</accession>
<dbReference type="Proteomes" id="UP000231263">
    <property type="component" value="Unassembled WGS sequence"/>
</dbReference>
<dbReference type="PROSITE" id="PS51257">
    <property type="entry name" value="PROKAR_LIPOPROTEIN"/>
    <property type="match status" value="1"/>
</dbReference>
<comment type="caution">
    <text evidence="2">The sequence shown here is derived from an EMBL/GenBank/DDBJ whole genome shotgun (WGS) entry which is preliminary data.</text>
</comment>
<protein>
    <submittedName>
        <fullName evidence="2">Uncharacterized protein</fullName>
    </submittedName>
</protein>
<proteinExistence type="predicted"/>
<evidence type="ECO:0000313" key="3">
    <source>
        <dbReference type="Proteomes" id="UP000231263"/>
    </source>
</evidence>
<gene>
    <name evidence="2" type="ORF">CO173_03990</name>
</gene>
<feature type="coiled-coil region" evidence="1">
    <location>
        <begin position="67"/>
        <end position="94"/>
    </location>
</feature>
<evidence type="ECO:0000313" key="2">
    <source>
        <dbReference type="EMBL" id="PJA46008.1"/>
    </source>
</evidence>
<name>A0A2M7XDN8_9BACT</name>
<sequence length="134" mass="14569">MNQIVKTSLFGLVILALTTGCGHKRQAIRSLASDNADLALRLKNEEMITHDLRAEVEKQREALVLSAENLSDLAEELKSAKLEAEAQKQSFELSADQTRSVIACGDWSKLAKRALPISASIRDGKVTCNLPPGP</sequence>
<dbReference type="AlphaFoldDB" id="A0A2M7XDN8"/>
<evidence type="ECO:0000256" key="1">
    <source>
        <dbReference type="SAM" id="Coils"/>
    </source>
</evidence>